<keyword evidence="2" id="KW-1185">Reference proteome</keyword>
<protein>
    <submittedName>
        <fullName evidence="1">Uncharacterized protein</fullName>
    </submittedName>
</protein>
<reference evidence="1" key="1">
    <citation type="submission" date="2023-02" db="EMBL/GenBank/DDBJ databases">
        <title>Tahibacter soli sp. nov. isolated from soil.</title>
        <authorList>
            <person name="Baek J.H."/>
            <person name="Lee J.K."/>
            <person name="Choi D.G."/>
            <person name="Jeon C.O."/>
        </authorList>
    </citation>
    <scope>NUCLEOTIDE SEQUENCE</scope>
    <source>
        <strain evidence="1">BL</strain>
    </source>
</reference>
<dbReference type="EMBL" id="JAOVZO020000023">
    <property type="protein sequence ID" value="MDC8016059.1"/>
    <property type="molecule type" value="Genomic_DNA"/>
</dbReference>
<proteinExistence type="predicted"/>
<dbReference type="AlphaFoldDB" id="A0A9X3YPL8"/>
<organism evidence="1 2">
    <name type="scientific">Tahibacter soli</name>
    <dbReference type="NCBI Taxonomy" id="2983605"/>
    <lineage>
        <taxon>Bacteria</taxon>
        <taxon>Pseudomonadati</taxon>
        <taxon>Pseudomonadota</taxon>
        <taxon>Gammaproteobacteria</taxon>
        <taxon>Lysobacterales</taxon>
        <taxon>Rhodanobacteraceae</taxon>
        <taxon>Tahibacter</taxon>
    </lineage>
</organism>
<accession>A0A9X3YPL8</accession>
<gene>
    <name evidence="1" type="ORF">OD750_026335</name>
</gene>
<evidence type="ECO:0000313" key="2">
    <source>
        <dbReference type="Proteomes" id="UP001139971"/>
    </source>
</evidence>
<dbReference type="Proteomes" id="UP001139971">
    <property type="component" value="Unassembled WGS sequence"/>
</dbReference>
<name>A0A9X3YPL8_9GAMM</name>
<comment type="caution">
    <text evidence="1">The sequence shown here is derived from an EMBL/GenBank/DDBJ whole genome shotgun (WGS) entry which is preliminary data.</text>
</comment>
<dbReference type="RefSeq" id="WP_263542653.1">
    <property type="nucleotide sequence ID" value="NZ_JAOVZO020000023.1"/>
</dbReference>
<sequence length="52" mass="5612">MPMSRVALSLAVAAALASADDNRDDVFELGVGEPALSLVRELRQRYPERPTG</sequence>
<evidence type="ECO:0000313" key="1">
    <source>
        <dbReference type="EMBL" id="MDC8016059.1"/>
    </source>
</evidence>